<organism evidence="1 2">
    <name type="scientific">Romanomermis culicivorax</name>
    <name type="common">Nematode worm</name>
    <dbReference type="NCBI Taxonomy" id="13658"/>
    <lineage>
        <taxon>Eukaryota</taxon>
        <taxon>Metazoa</taxon>
        <taxon>Ecdysozoa</taxon>
        <taxon>Nematoda</taxon>
        <taxon>Enoplea</taxon>
        <taxon>Dorylaimia</taxon>
        <taxon>Mermithida</taxon>
        <taxon>Mermithoidea</taxon>
        <taxon>Mermithidae</taxon>
        <taxon>Romanomermis</taxon>
    </lineage>
</organism>
<accession>A0A915K5A9</accession>
<sequence>MIRCKSDEEQHVSDLKVLPQHTCSREIIRCYQLPLNAITSTVKFLLLEQKQTLIVKCDKERPIKLAVALS</sequence>
<protein>
    <submittedName>
        <fullName evidence="2">Uncharacterized protein</fullName>
    </submittedName>
</protein>
<dbReference type="WBParaSite" id="nRc.2.0.1.t33930-RA">
    <property type="protein sequence ID" value="nRc.2.0.1.t33930-RA"/>
    <property type="gene ID" value="nRc.2.0.1.g33930"/>
</dbReference>
<evidence type="ECO:0000313" key="1">
    <source>
        <dbReference type="Proteomes" id="UP000887565"/>
    </source>
</evidence>
<dbReference type="AlphaFoldDB" id="A0A915K5A9"/>
<name>A0A915K5A9_ROMCU</name>
<evidence type="ECO:0000313" key="2">
    <source>
        <dbReference type="WBParaSite" id="nRc.2.0.1.t33930-RA"/>
    </source>
</evidence>
<keyword evidence="1" id="KW-1185">Reference proteome</keyword>
<dbReference type="Proteomes" id="UP000887565">
    <property type="component" value="Unplaced"/>
</dbReference>
<reference evidence="2" key="1">
    <citation type="submission" date="2022-11" db="UniProtKB">
        <authorList>
            <consortium name="WormBaseParasite"/>
        </authorList>
    </citation>
    <scope>IDENTIFICATION</scope>
</reference>
<proteinExistence type="predicted"/>